<proteinExistence type="inferred from homology"/>
<keyword evidence="4 8" id="KW-0285">Flavoprotein</keyword>
<evidence type="ECO:0000256" key="3">
    <source>
        <dbReference type="ARBA" id="ARBA00006743"/>
    </source>
</evidence>
<dbReference type="GO" id="GO:0005829">
    <property type="term" value="C:cytosol"/>
    <property type="evidence" value="ECO:0007669"/>
    <property type="project" value="TreeGrafter"/>
</dbReference>
<dbReference type="PANTHER" id="PTHR45754">
    <property type="entry name" value="METHYLENETETRAHYDROFOLATE REDUCTASE"/>
    <property type="match status" value="1"/>
</dbReference>
<evidence type="ECO:0000256" key="7">
    <source>
        <dbReference type="ARBA" id="ARBA00048628"/>
    </source>
</evidence>
<dbReference type="SUPFAM" id="SSF51730">
    <property type="entry name" value="FAD-linked oxidoreductase"/>
    <property type="match status" value="1"/>
</dbReference>
<dbReference type="GO" id="GO:0009086">
    <property type="term" value="P:methionine biosynthetic process"/>
    <property type="evidence" value="ECO:0007669"/>
    <property type="project" value="TreeGrafter"/>
</dbReference>
<evidence type="ECO:0000256" key="5">
    <source>
        <dbReference type="ARBA" id="ARBA00022827"/>
    </source>
</evidence>
<dbReference type="GO" id="GO:0035999">
    <property type="term" value="P:tetrahydrofolate interconversion"/>
    <property type="evidence" value="ECO:0007669"/>
    <property type="project" value="UniProtKB-UniPathway"/>
</dbReference>
<dbReference type="EMBL" id="LXWF01000041">
    <property type="protein sequence ID" value="ORC16044.1"/>
    <property type="molecule type" value="Genomic_DNA"/>
</dbReference>
<name>A0A1Y1RNA1_9MICC</name>
<keyword evidence="10" id="KW-1185">Reference proteome</keyword>
<evidence type="ECO:0000256" key="8">
    <source>
        <dbReference type="RuleBase" id="RU003862"/>
    </source>
</evidence>
<dbReference type="Proteomes" id="UP000192359">
    <property type="component" value="Unassembled WGS sequence"/>
</dbReference>
<protein>
    <recommendedName>
        <fullName evidence="8">Methylenetetrahydrofolate reductase</fullName>
    </recommendedName>
</protein>
<comment type="cofactor">
    <cofactor evidence="1 8">
        <name>FAD</name>
        <dbReference type="ChEBI" id="CHEBI:57692"/>
    </cofactor>
</comment>
<dbReference type="InterPro" id="IPR003171">
    <property type="entry name" value="Mehydrof_redctse-like"/>
</dbReference>
<evidence type="ECO:0000256" key="6">
    <source>
        <dbReference type="ARBA" id="ARBA00023002"/>
    </source>
</evidence>
<gene>
    <name evidence="9" type="ORF">A7979_05390</name>
</gene>
<accession>A0A1Y1RNA1</accession>
<dbReference type="PANTHER" id="PTHR45754:SF3">
    <property type="entry name" value="METHYLENETETRAHYDROFOLATE REDUCTASE (NADPH)"/>
    <property type="match status" value="1"/>
</dbReference>
<dbReference type="InterPro" id="IPR029041">
    <property type="entry name" value="FAD-linked_oxidoreductase-like"/>
</dbReference>
<sequence length="303" mass="33197">MSTHIPALSYELFPPRSSASCESLLTTIDQLAPTNPDYVSVTYSGDRARKQKTLALLDHLVHETRLTPLAHLTCVGHSAEELEAAVRRILAIGVRGFLALRGDLPPGSKQTPDIPFARSLVDLIRRVETQDFAHLAAGRVAVGVAAYPSRHPESSSELQDIEILLSKERAGADFAITQVFFETSRYESLVQRARAAGVTLPLIPGIMPVTSLRRLTTLCSLAGLPVPQRLAYDLETASGEAERHHIGVEFGVRLLQESLDAGAPGIHFYTFNEHAAVLDVLEQVDLPRYKSRFENPLAELTYA</sequence>
<dbReference type="Gene3D" id="3.20.20.220">
    <property type="match status" value="1"/>
</dbReference>
<dbReference type="Pfam" id="PF02219">
    <property type="entry name" value="MTHFR"/>
    <property type="match status" value="1"/>
</dbReference>
<dbReference type="OrthoDB" id="9812555at2"/>
<dbReference type="CDD" id="cd00537">
    <property type="entry name" value="MTHFR"/>
    <property type="match status" value="1"/>
</dbReference>
<comment type="similarity">
    <text evidence="3 8">Belongs to the methylenetetrahydrofolate reductase family.</text>
</comment>
<evidence type="ECO:0000313" key="9">
    <source>
        <dbReference type="EMBL" id="ORC16044.1"/>
    </source>
</evidence>
<keyword evidence="5 8" id="KW-0274">FAD</keyword>
<evidence type="ECO:0000256" key="4">
    <source>
        <dbReference type="ARBA" id="ARBA00022630"/>
    </source>
</evidence>
<comment type="catalytic activity">
    <reaction evidence="7">
        <text>(6S)-5-methyl-5,6,7,8-tetrahydrofolate + NAD(+) = (6R)-5,10-methylene-5,6,7,8-tetrahydrofolate + NADH + H(+)</text>
        <dbReference type="Rhea" id="RHEA:19821"/>
        <dbReference type="ChEBI" id="CHEBI:15378"/>
        <dbReference type="ChEBI" id="CHEBI:15636"/>
        <dbReference type="ChEBI" id="CHEBI:18608"/>
        <dbReference type="ChEBI" id="CHEBI:57540"/>
        <dbReference type="ChEBI" id="CHEBI:57945"/>
        <dbReference type="EC" id="1.5.1.54"/>
    </reaction>
    <physiologicalReaction direction="right-to-left" evidence="7">
        <dbReference type="Rhea" id="RHEA:19823"/>
    </physiologicalReaction>
</comment>
<dbReference type="GO" id="GO:0071949">
    <property type="term" value="F:FAD binding"/>
    <property type="evidence" value="ECO:0007669"/>
    <property type="project" value="TreeGrafter"/>
</dbReference>
<evidence type="ECO:0000256" key="1">
    <source>
        <dbReference type="ARBA" id="ARBA00001974"/>
    </source>
</evidence>
<dbReference type="AlphaFoldDB" id="A0A1Y1RNA1"/>
<comment type="caution">
    <text evidence="9">The sequence shown here is derived from an EMBL/GenBank/DDBJ whole genome shotgun (WGS) entry which is preliminary data.</text>
</comment>
<dbReference type="UniPathway" id="UPA00193"/>
<dbReference type="RefSeq" id="WP_083092567.1">
    <property type="nucleotide sequence ID" value="NZ_LXWF01000041.1"/>
</dbReference>
<reference evidence="9 10" key="1">
    <citation type="submission" date="2016-05" db="EMBL/GenBank/DDBJ databases">
        <title>Draft genome sequence of a porcine commensal Rothia nasimurium.</title>
        <authorList>
            <person name="Gaiser R.A."/>
            <person name="Van Baarlen P."/>
            <person name="Wells J.M."/>
        </authorList>
    </citation>
    <scope>NUCLEOTIDE SEQUENCE [LARGE SCALE GENOMIC DNA]</scope>
    <source>
        <strain evidence="9 10">PT-32</strain>
    </source>
</reference>
<evidence type="ECO:0000256" key="2">
    <source>
        <dbReference type="ARBA" id="ARBA00004777"/>
    </source>
</evidence>
<organism evidence="9 10">
    <name type="scientific">Rothia nasimurium</name>
    <dbReference type="NCBI Taxonomy" id="85336"/>
    <lineage>
        <taxon>Bacteria</taxon>
        <taxon>Bacillati</taxon>
        <taxon>Actinomycetota</taxon>
        <taxon>Actinomycetes</taxon>
        <taxon>Micrococcales</taxon>
        <taxon>Micrococcaceae</taxon>
        <taxon>Rothia</taxon>
    </lineage>
</organism>
<evidence type="ECO:0000313" key="10">
    <source>
        <dbReference type="Proteomes" id="UP000192359"/>
    </source>
</evidence>
<comment type="pathway">
    <text evidence="2 8">One-carbon metabolism; tetrahydrofolate interconversion.</text>
</comment>
<keyword evidence="6 8" id="KW-0560">Oxidoreductase</keyword>
<dbReference type="GO" id="GO:0106312">
    <property type="term" value="F:methylenetetrahydrofolate reductase (NADH) activity"/>
    <property type="evidence" value="ECO:0007669"/>
    <property type="project" value="UniProtKB-EC"/>
</dbReference>